<dbReference type="Proteomes" id="UP000256599">
    <property type="component" value="Unassembled WGS sequence"/>
</dbReference>
<dbReference type="RefSeq" id="WP_104700712.1">
    <property type="nucleotide sequence ID" value="NZ_FZPP01000049.1"/>
</dbReference>
<name>A0A3D8I455_9HELI</name>
<protein>
    <submittedName>
        <fullName evidence="1">Uncharacterized protein</fullName>
    </submittedName>
</protein>
<organism evidence="1 2">
    <name type="scientific">Helicobacter marmotae</name>
    <dbReference type="NCBI Taxonomy" id="152490"/>
    <lineage>
        <taxon>Bacteria</taxon>
        <taxon>Pseudomonadati</taxon>
        <taxon>Campylobacterota</taxon>
        <taxon>Epsilonproteobacteria</taxon>
        <taxon>Campylobacterales</taxon>
        <taxon>Helicobacteraceae</taxon>
        <taxon>Helicobacter</taxon>
    </lineage>
</organism>
<gene>
    <name evidence="1" type="ORF">CQA63_04955</name>
</gene>
<sequence length="230" mass="26521">MQFNMLNTLVRKLFILKEEGFIANQTYLKNLEHLLSQEEFEMLNMILESDDIQKAVDYIQHAYTSTPSKKQSVTNILSEPKMTQIALILLDGSKPQALQKAIHTREHIDKNSVHFLELIENLQDKLLTFVTSRVSKFPSNTSPKDYLKTLSSKEISISNVARYFGGDFERAYLDDKGIGKSYYEFLVSQVLLQYHFIEPQDAYKFLLLSIWNAIPAFRSKTRFTSVGGVH</sequence>
<evidence type="ECO:0000313" key="1">
    <source>
        <dbReference type="EMBL" id="RDU59933.1"/>
    </source>
</evidence>
<dbReference type="EMBL" id="NXLR01000007">
    <property type="protein sequence ID" value="RDU59933.1"/>
    <property type="molecule type" value="Genomic_DNA"/>
</dbReference>
<keyword evidence="2" id="KW-1185">Reference proteome</keyword>
<reference evidence="1 2" key="1">
    <citation type="submission" date="2018-04" db="EMBL/GenBank/DDBJ databases">
        <title>Novel Campyloabacter and Helicobacter Species and Strains.</title>
        <authorList>
            <person name="Mannion A.J."/>
            <person name="Shen Z."/>
            <person name="Fox J.G."/>
        </authorList>
    </citation>
    <scope>NUCLEOTIDE SEQUENCE [LARGE SCALE GENOMIC DNA]</scope>
    <source>
        <strain evidence="1 2">MIT 98-6070</strain>
    </source>
</reference>
<comment type="caution">
    <text evidence="1">The sequence shown here is derived from an EMBL/GenBank/DDBJ whole genome shotgun (WGS) entry which is preliminary data.</text>
</comment>
<dbReference type="AlphaFoldDB" id="A0A3D8I455"/>
<dbReference type="OrthoDB" id="5321137at2"/>
<proteinExistence type="predicted"/>
<evidence type="ECO:0000313" key="2">
    <source>
        <dbReference type="Proteomes" id="UP000256599"/>
    </source>
</evidence>
<accession>A0A3D8I455</accession>